<reference evidence="4 5" key="1">
    <citation type="submission" date="2019-06" db="EMBL/GenBank/DDBJ databases">
        <title>Sequencing the genomes of 1000 actinobacteria strains.</title>
        <authorList>
            <person name="Klenk H.-P."/>
        </authorList>
    </citation>
    <scope>NUCLEOTIDE SEQUENCE [LARGE SCALE GENOMIC DNA]</scope>
    <source>
        <strain evidence="4 5">DSM 26477</strain>
    </source>
</reference>
<dbReference type="InterPro" id="IPR021878">
    <property type="entry name" value="TgpA_N"/>
</dbReference>
<gene>
    <name evidence="4" type="ORF">FB562_0647</name>
</gene>
<protein>
    <submittedName>
        <fullName evidence="4">Transglutaminase superfamily protein</fullName>
    </submittedName>
</protein>
<dbReference type="AlphaFoldDB" id="A0A542YHN1"/>
<dbReference type="RefSeq" id="WP_141879811.1">
    <property type="nucleotide sequence ID" value="NZ_VFOM01000001.1"/>
</dbReference>
<keyword evidence="5" id="KW-1185">Reference proteome</keyword>
<dbReference type="EMBL" id="VFOM01000001">
    <property type="protein sequence ID" value="TQL47582.1"/>
    <property type="molecule type" value="Genomic_DNA"/>
</dbReference>
<keyword evidence="2" id="KW-0472">Membrane</keyword>
<feature type="transmembrane region" description="Helical" evidence="2">
    <location>
        <begin position="201"/>
        <end position="222"/>
    </location>
</feature>
<dbReference type="PANTHER" id="PTHR42736">
    <property type="entry name" value="PROTEIN-GLUTAMINE GAMMA-GLUTAMYLTRANSFERASE"/>
    <property type="match status" value="1"/>
</dbReference>
<dbReference type="Gene3D" id="3.10.620.30">
    <property type="match status" value="1"/>
</dbReference>
<feature type="region of interest" description="Disordered" evidence="1">
    <location>
        <begin position="290"/>
        <end position="315"/>
    </location>
</feature>
<evidence type="ECO:0000256" key="2">
    <source>
        <dbReference type="SAM" id="Phobius"/>
    </source>
</evidence>
<feature type="domain" description="Transglutaminase-like" evidence="3">
    <location>
        <begin position="460"/>
        <end position="536"/>
    </location>
</feature>
<dbReference type="Pfam" id="PF01841">
    <property type="entry name" value="Transglut_core"/>
    <property type="match status" value="1"/>
</dbReference>
<evidence type="ECO:0000259" key="3">
    <source>
        <dbReference type="SMART" id="SM00460"/>
    </source>
</evidence>
<dbReference type="InterPro" id="IPR002931">
    <property type="entry name" value="Transglutaminase-like"/>
</dbReference>
<proteinExistence type="predicted"/>
<organism evidence="4 5">
    <name type="scientific">Homoserinimonas aerilata</name>
    <dbReference type="NCBI Taxonomy" id="1162970"/>
    <lineage>
        <taxon>Bacteria</taxon>
        <taxon>Bacillati</taxon>
        <taxon>Actinomycetota</taxon>
        <taxon>Actinomycetes</taxon>
        <taxon>Micrococcales</taxon>
        <taxon>Microbacteriaceae</taxon>
        <taxon>Homoserinimonas</taxon>
    </lineage>
</organism>
<keyword evidence="2" id="KW-0812">Transmembrane</keyword>
<comment type="caution">
    <text evidence="4">The sequence shown here is derived from an EMBL/GenBank/DDBJ whole genome shotgun (WGS) entry which is preliminary data.</text>
</comment>
<dbReference type="Proteomes" id="UP000317998">
    <property type="component" value="Unassembled WGS sequence"/>
</dbReference>
<evidence type="ECO:0000313" key="5">
    <source>
        <dbReference type="Proteomes" id="UP000317998"/>
    </source>
</evidence>
<feature type="region of interest" description="Disordered" evidence="1">
    <location>
        <begin position="709"/>
        <end position="728"/>
    </location>
</feature>
<feature type="compositionally biased region" description="Low complexity" evidence="1">
    <location>
        <begin position="709"/>
        <end position="721"/>
    </location>
</feature>
<feature type="transmembrane region" description="Helical" evidence="2">
    <location>
        <begin position="597"/>
        <end position="618"/>
    </location>
</feature>
<dbReference type="InterPro" id="IPR038765">
    <property type="entry name" value="Papain-like_cys_pep_sf"/>
</dbReference>
<dbReference type="SUPFAM" id="SSF54001">
    <property type="entry name" value="Cysteine proteinases"/>
    <property type="match status" value="1"/>
</dbReference>
<dbReference type="PANTHER" id="PTHR42736:SF1">
    <property type="entry name" value="PROTEIN-GLUTAMINE GAMMA-GLUTAMYLTRANSFERASE"/>
    <property type="match status" value="1"/>
</dbReference>
<feature type="region of interest" description="Disordered" evidence="1">
    <location>
        <begin position="541"/>
        <end position="589"/>
    </location>
</feature>
<evidence type="ECO:0000313" key="4">
    <source>
        <dbReference type="EMBL" id="TQL47582.1"/>
    </source>
</evidence>
<dbReference type="OrthoDB" id="9804023at2"/>
<dbReference type="InterPro" id="IPR052901">
    <property type="entry name" value="Bact_TGase-like"/>
</dbReference>
<feature type="transmembrane region" description="Helical" evidence="2">
    <location>
        <begin position="171"/>
        <end position="189"/>
    </location>
</feature>
<name>A0A542YHN1_9MICO</name>
<keyword evidence="2" id="KW-1133">Transmembrane helix</keyword>
<feature type="compositionally biased region" description="Low complexity" evidence="1">
    <location>
        <begin position="562"/>
        <end position="576"/>
    </location>
</feature>
<evidence type="ECO:0000256" key="1">
    <source>
        <dbReference type="SAM" id="MobiDB-lite"/>
    </source>
</evidence>
<dbReference type="SMART" id="SM00460">
    <property type="entry name" value="TGc"/>
    <property type="match status" value="1"/>
</dbReference>
<feature type="transmembrane region" description="Helical" evidence="2">
    <location>
        <begin position="12"/>
        <end position="28"/>
    </location>
</feature>
<feature type="transmembrane region" description="Helical" evidence="2">
    <location>
        <begin position="34"/>
        <end position="54"/>
    </location>
</feature>
<dbReference type="Pfam" id="PF11992">
    <property type="entry name" value="TgpA_N"/>
    <property type="match status" value="1"/>
</dbReference>
<feature type="transmembrane region" description="Helical" evidence="2">
    <location>
        <begin position="147"/>
        <end position="165"/>
    </location>
</feature>
<accession>A0A542YHN1</accession>
<feature type="transmembrane region" description="Helical" evidence="2">
    <location>
        <begin position="122"/>
        <end position="140"/>
    </location>
</feature>
<feature type="transmembrane region" description="Helical" evidence="2">
    <location>
        <begin position="66"/>
        <end position="89"/>
    </location>
</feature>
<sequence>MPEAKTRRDWRISVALLVVIMAALGGWGGVLQDVFWWLIVLGECMIVLGAAAATRVFTESRILPSLVSIVAAVFALEMVTVPTSTFFGIPTGDTLAAWSQLWFSGVASIQAQATPAVVDEGILFLLCLGAAVLALLADLVAIAFRRAAGVGLLVLPLVLAAPAIGRGSVDVFWLVVTALAFLYLLASSHSVRERAVPGRRAWDAAAIAAAALVAALVLPVLLPTPQQLSVTGAGGAGSIVNGVNPIIRLGDDLRREDERVALTYSTESGDQHYLRLMSLAVFGDNWSQQPNPIPVRGSDEPAPAPEGVSGDVPRSPETSFIDVEQLGGSWLPIPYPATTVDGLRNDALWQANLALRSGSRSIQGETFTVDSLVLEPTPEQLLAAGSSVPEAVDEFAVADEAWPAIIRDTAAAVAGSAATNYEKAVALQQFFRSGGDFSYSESAPVDEGYDGSGAEVIGVFLQEKSGYCVHFASAMALMARTLRIPSRVAVGFLPGSSTGQRDDAGRPVWEVTSQQLHAWPELFFEGIGWVPFEPTMSRGVLPSYSSGQTPGVPTPAAPSQVPSPGATAPSSSSGAPERPDAGGLGPDAAQPERGVPWGVFVVLGVLLLLLVPAAVRALQRLARLPRRDAHPGLAWTELLQSAEDLGVAVVGENTPRENAVLLQRLLDRAEEGSRSAADAPPGSDSEHPVTDEALAGLLAAVERANFATPAARAASSPSQGATAPSHREMSALLRRLRGAFPRGRRIRSVLWPHSIVGRVMKVIS</sequence>